<accession>A0ACB9C464</accession>
<proteinExistence type="predicted"/>
<reference evidence="1 2" key="2">
    <citation type="journal article" date="2022" name="Mol. Ecol. Resour.">
        <title>The genomes of chicory, endive, great burdock and yacon provide insights into Asteraceae paleo-polyploidization history and plant inulin production.</title>
        <authorList>
            <person name="Fan W."/>
            <person name="Wang S."/>
            <person name="Wang H."/>
            <person name="Wang A."/>
            <person name="Jiang F."/>
            <person name="Liu H."/>
            <person name="Zhao H."/>
            <person name="Xu D."/>
            <person name="Zhang Y."/>
        </authorList>
    </citation>
    <scope>NUCLEOTIDE SEQUENCE [LARGE SCALE GENOMIC DNA]</scope>
    <source>
        <strain evidence="2">cv. Niubang</strain>
    </source>
</reference>
<name>A0ACB9C464_ARCLA</name>
<protein>
    <submittedName>
        <fullName evidence="1">Uncharacterized protein</fullName>
    </submittedName>
</protein>
<dbReference type="EMBL" id="CM042051">
    <property type="protein sequence ID" value="KAI3728967.1"/>
    <property type="molecule type" value="Genomic_DNA"/>
</dbReference>
<keyword evidence="2" id="KW-1185">Reference proteome</keyword>
<organism evidence="1 2">
    <name type="scientific">Arctium lappa</name>
    <name type="common">Greater burdock</name>
    <name type="synonym">Lappa major</name>
    <dbReference type="NCBI Taxonomy" id="4217"/>
    <lineage>
        <taxon>Eukaryota</taxon>
        <taxon>Viridiplantae</taxon>
        <taxon>Streptophyta</taxon>
        <taxon>Embryophyta</taxon>
        <taxon>Tracheophyta</taxon>
        <taxon>Spermatophyta</taxon>
        <taxon>Magnoliopsida</taxon>
        <taxon>eudicotyledons</taxon>
        <taxon>Gunneridae</taxon>
        <taxon>Pentapetalae</taxon>
        <taxon>asterids</taxon>
        <taxon>campanulids</taxon>
        <taxon>Asterales</taxon>
        <taxon>Asteraceae</taxon>
        <taxon>Carduoideae</taxon>
        <taxon>Cardueae</taxon>
        <taxon>Arctiinae</taxon>
        <taxon>Arctium</taxon>
    </lineage>
</organism>
<dbReference type="Proteomes" id="UP001055879">
    <property type="component" value="Linkage Group LG05"/>
</dbReference>
<reference evidence="2" key="1">
    <citation type="journal article" date="2022" name="Mol. Ecol. Resour.">
        <title>The genomes of chicory, endive, great burdock and yacon provide insights into Asteraceae palaeo-polyploidization history and plant inulin production.</title>
        <authorList>
            <person name="Fan W."/>
            <person name="Wang S."/>
            <person name="Wang H."/>
            <person name="Wang A."/>
            <person name="Jiang F."/>
            <person name="Liu H."/>
            <person name="Zhao H."/>
            <person name="Xu D."/>
            <person name="Zhang Y."/>
        </authorList>
    </citation>
    <scope>NUCLEOTIDE SEQUENCE [LARGE SCALE GENOMIC DNA]</scope>
    <source>
        <strain evidence="2">cv. Niubang</strain>
    </source>
</reference>
<gene>
    <name evidence="1" type="ORF">L6452_17612</name>
</gene>
<comment type="caution">
    <text evidence="1">The sequence shown here is derived from an EMBL/GenBank/DDBJ whole genome shotgun (WGS) entry which is preliminary data.</text>
</comment>
<sequence>MGYMVKSPLGLSIWQIAKRSSRGFSGRINRFWLNATLLHRRRIKLFSFITSRRRSARNHRHRSHAQPLCRLGAERLSIRTGGCVLRQQKEH</sequence>
<evidence type="ECO:0000313" key="1">
    <source>
        <dbReference type="EMBL" id="KAI3728967.1"/>
    </source>
</evidence>
<evidence type="ECO:0000313" key="2">
    <source>
        <dbReference type="Proteomes" id="UP001055879"/>
    </source>
</evidence>